<proteinExistence type="predicted"/>
<dbReference type="AlphaFoldDB" id="A0A484ALQ3"/>
<accession>A0A484ALQ3</accession>
<dbReference type="STRING" id="7232.A0A484ALQ3"/>
<keyword evidence="3" id="KW-1185">Reference proteome</keyword>
<dbReference type="EMBL" id="LSRL02010696">
    <property type="protein sequence ID" value="TDG38133.1"/>
    <property type="molecule type" value="Genomic_DNA"/>
</dbReference>
<organism evidence="2 3">
    <name type="scientific">Drosophila navojoa</name>
    <name type="common">Fruit fly</name>
    <dbReference type="NCBI Taxonomy" id="7232"/>
    <lineage>
        <taxon>Eukaryota</taxon>
        <taxon>Metazoa</taxon>
        <taxon>Ecdysozoa</taxon>
        <taxon>Arthropoda</taxon>
        <taxon>Hexapoda</taxon>
        <taxon>Insecta</taxon>
        <taxon>Pterygota</taxon>
        <taxon>Neoptera</taxon>
        <taxon>Endopterygota</taxon>
        <taxon>Diptera</taxon>
        <taxon>Brachycera</taxon>
        <taxon>Muscomorpha</taxon>
        <taxon>Ephydroidea</taxon>
        <taxon>Drosophilidae</taxon>
        <taxon>Drosophila</taxon>
    </lineage>
</organism>
<keyword evidence="1" id="KW-1133">Transmembrane helix</keyword>
<keyword evidence="1" id="KW-0812">Transmembrane</keyword>
<comment type="caution">
    <text evidence="2">The sequence shown here is derived from an EMBL/GenBank/DDBJ whole genome shotgun (WGS) entry which is preliminary data.</text>
</comment>
<evidence type="ECO:0000313" key="2">
    <source>
        <dbReference type="EMBL" id="TDG38133.1"/>
    </source>
</evidence>
<name>A0A484ALQ3_DRONA</name>
<keyword evidence="1" id="KW-0472">Membrane</keyword>
<evidence type="ECO:0000256" key="1">
    <source>
        <dbReference type="SAM" id="Phobius"/>
    </source>
</evidence>
<evidence type="ECO:0000313" key="3">
    <source>
        <dbReference type="Proteomes" id="UP000295192"/>
    </source>
</evidence>
<feature type="non-terminal residue" evidence="2">
    <location>
        <position position="45"/>
    </location>
</feature>
<gene>
    <name evidence="2" type="ORF">AWZ03_015445</name>
</gene>
<feature type="transmembrane region" description="Helical" evidence="1">
    <location>
        <begin position="12"/>
        <end position="35"/>
    </location>
</feature>
<dbReference type="Proteomes" id="UP000295192">
    <property type="component" value="Unassembled WGS sequence"/>
</dbReference>
<sequence length="45" mass="5269">MDSFWVQSALGAIKALAFVYDIITLPVYLVMQAPWKRRQDSRRVK</sequence>
<protein>
    <submittedName>
        <fullName evidence="2">Uncharacterized protein</fullName>
    </submittedName>
</protein>
<reference evidence="2 3" key="1">
    <citation type="journal article" date="2019" name="J. Hered.">
        <title>An Improved Genome Assembly for Drosophila navojoa, the Basal Species in the mojavensis Cluster.</title>
        <authorList>
            <person name="Vanderlinde T."/>
            <person name="Dupim E.G."/>
            <person name="Nazario-Yepiz N.O."/>
            <person name="Carvalho A.B."/>
        </authorList>
    </citation>
    <scope>NUCLEOTIDE SEQUENCE [LARGE SCALE GENOMIC DNA]</scope>
    <source>
        <strain evidence="2">Navoj_Jal97</strain>
        <tissue evidence="2">Whole organism</tissue>
    </source>
</reference>